<evidence type="ECO:0000313" key="3">
    <source>
        <dbReference type="Proteomes" id="UP000494329"/>
    </source>
</evidence>
<proteinExistence type="predicted"/>
<organism evidence="2 3">
    <name type="scientific">Paraburkholderia solisilvae</name>
    <dbReference type="NCBI Taxonomy" id="624376"/>
    <lineage>
        <taxon>Bacteria</taxon>
        <taxon>Pseudomonadati</taxon>
        <taxon>Pseudomonadota</taxon>
        <taxon>Betaproteobacteria</taxon>
        <taxon>Burkholderiales</taxon>
        <taxon>Burkholderiaceae</taxon>
        <taxon>Paraburkholderia</taxon>
    </lineage>
</organism>
<accession>A0A6J5EJB5</accession>
<keyword evidence="3" id="KW-1185">Reference proteome</keyword>
<dbReference type="AlphaFoldDB" id="A0A6J5EJB5"/>
<name>A0A6J5EJB5_9BURK</name>
<sequence length="57" mass="5999">MTGLVLPHGPYNAGSCGSTSPPVAPERVKSHQMEKSIVFCFPEDDVPLCVPVCVPAC</sequence>
<reference evidence="2 3" key="1">
    <citation type="submission" date="2020-04" db="EMBL/GenBank/DDBJ databases">
        <authorList>
            <person name="De Canck E."/>
        </authorList>
    </citation>
    <scope>NUCLEOTIDE SEQUENCE [LARGE SCALE GENOMIC DNA]</scope>
    <source>
        <strain evidence="2 3">LMG 29739</strain>
    </source>
</reference>
<dbReference type="EMBL" id="CADIKF010000047">
    <property type="protein sequence ID" value="CAB3766639.1"/>
    <property type="molecule type" value="Genomic_DNA"/>
</dbReference>
<feature type="region of interest" description="Disordered" evidence="1">
    <location>
        <begin position="1"/>
        <end position="27"/>
    </location>
</feature>
<protein>
    <submittedName>
        <fullName evidence="2">Uncharacterized protein</fullName>
    </submittedName>
</protein>
<gene>
    <name evidence="2" type="ORF">LMG29739_04879</name>
</gene>
<dbReference type="Proteomes" id="UP000494329">
    <property type="component" value="Unassembled WGS sequence"/>
</dbReference>
<evidence type="ECO:0000256" key="1">
    <source>
        <dbReference type="SAM" id="MobiDB-lite"/>
    </source>
</evidence>
<evidence type="ECO:0000313" key="2">
    <source>
        <dbReference type="EMBL" id="CAB3766639.1"/>
    </source>
</evidence>